<dbReference type="PANTHER" id="PTHR13683">
    <property type="entry name" value="ASPARTYL PROTEASES"/>
    <property type="match status" value="1"/>
</dbReference>
<dbReference type="Pfam" id="PF14541">
    <property type="entry name" value="TAXi_C"/>
    <property type="match status" value="1"/>
</dbReference>
<evidence type="ECO:0000256" key="1">
    <source>
        <dbReference type="ARBA" id="ARBA00007447"/>
    </source>
</evidence>
<dbReference type="InterPro" id="IPR032799">
    <property type="entry name" value="TAXi_C"/>
</dbReference>
<evidence type="ECO:0000259" key="2">
    <source>
        <dbReference type="PROSITE" id="PS51767"/>
    </source>
</evidence>
<dbReference type="EMBL" id="JAVIJP010000066">
    <property type="protein sequence ID" value="KAL3621432.1"/>
    <property type="molecule type" value="Genomic_DNA"/>
</dbReference>
<keyword evidence="4" id="KW-1185">Reference proteome</keyword>
<dbReference type="PANTHER" id="PTHR13683:SF750">
    <property type="entry name" value="ASPARTYL PROTEASE AED1"/>
    <property type="match status" value="1"/>
</dbReference>
<dbReference type="AlphaFoldDB" id="A0ABD3BVZ5"/>
<dbReference type="PROSITE" id="PS51767">
    <property type="entry name" value="PEPTIDASE_A1"/>
    <property type="match status" value="1"/>
</dbReference>
<organism evidence="3 4">
    <name type="scientific">Castilleja foliolosa</name>
    <dbReference type="NCBI Taxonomy" id="1961234"/>
    <lineage>
        <taxon>Eukaryota</taxon>
        <taxon>Viridiplantae</taxon>
        <taxon>Streptophyta</taxon>
        <taxon>Embryophyta</taxon>
        <taxon>Tracheophyta</taxon>
        <taxon>Spermatophyta</taxon>
        <taxon>Magnoliopsida</taxon>
        <taxon>eudicotyledons</taxon>
        <taxon>Gunneridae</taxon>
        <taxon>Pentapetalae</taxon>
        <taxon>asterids</taxon>
        <taxon>lamiids</taxon>
        <taxon>Lamiales</taxon>
        <taxon>Orobanchaceae</taxon>
        <taxon>Pedicularideae</taxon>
        <taxon>Castillejinae</taxon>
        <taxon>Castilleja</taxon>
    </lineage>
</organism>
<dbReference type="InterPro" id="IPR021109">
    <property type="entry name" value="Peptidase_aspartic_dom_sf"/>
</dbReference>
<sequence length="155" mass="17468">METKRNTWSFGRTTPGTIRLQGFSAGSKTFVSRFQSIPWNQEAYEKLRDAFKYMMGSSYPAAPAHQILDTCYYINNRTNVQYPFVSFTFSGGVEVQLHPSGIIYPVNSRVACFAFVGNTDPRRHSVFGNIQQKTLEIVYDLAGERLGFGQGDANE</sequence>
<proteinExistence type="inferred from homology"/>
<dbReference type="Gene3D" id="2.40.70.10">
    <property type="entry name" value="Acid Proteases"/>
    <property type="match status" value="1"/>
</dbReference>
<name>A0ABD3BVZ5_9LAMI</name>
<comment type="caution">
    <text evidence="3">The sequence shown here is derived from an EMBL/GenBank/DDBJ whole genome shotgun (WGS) entry which is preliminary data.</text>
</comment>
<evidence type="ECO:0000313" key="4">
    <source>
        <dbReference type="Proteomes" id="UP001632038"/>
    </source>
</evidence>
<reference evidence="4" key="1">
    <citation type="journal article" date="2024" name="IScience">
        <title>Strigolactones Initiate the Formation of Haustorium-like Structures in Castilleja.</title>
        <authorList>
            <person name="Buerger M."/>
            <person name="Peterson D."/>
            <person name="Chory J."/>
        </authorList>
    </citation>
    <scope>NUCLEOTIDE SEQUENCE [LARGE SCALE GENOMIC DNA]</scope>
</reference>
<dbReference type="SUPFAM" id="SSF50630">
    <property type="entry name" value="Acid proteases"/>
    <property type="match status" value="1"/>
</dbReference>
<dbReference type="InterPro" id="IPR001461">
    <property type="entry name" value="Aspartic_peptidase_A1"/>
</dbReference>
<protein>
    <recommendedName>
        <fullName evidence="2">Peptidase A1 domain-containing protein</fullName>
    </recommendedName>
</protein>
<dbReference type="Proteomes" id="UP001632038">
    <property type="component" value="Unassembled WGS sequence"/>
</dbReference>
<evidence type="ECO:0000313" key="3">
    <source>
        <dbReference type="EMBL" id="KAL3621432.1"/>
    </source>
</evidence>
<accession>A0ABD3BVZ5</accession>
<feature type="domain" description="Peptidase A1" evidence="2">
    <location>
        <begin position="1"/>
        <end position="149"/>
    </location>
</feature>
<dbReference type="InterPro" id="IPR033121">
    <property type="entry name" value="PEPTIDASE_A1"/>
</dbReference>
<gene>
    <name evidence="3" type="ORF">CASFOL_036344</name>
</gene>
<comment type="similarity">
    <text evidence="1">Belongs to the peptidase A1 family.</text>
</comment>